<dbReference type="RefSeq" id="WP_165814287.1">
    <property type="nucleotide sequence ID" value="NZ_ONZI01000005.1"/>
</dbReference>
<accession>A0A2R8CQX1</accession>
<name>A0A2R8CQX1_9GAMM</name>
<dbReference type="AlphaFoldDB" id="A0A2R8CQX1"/>
<evidence type="ECO:0000313" key="1">
    <source>
        <dbReference type="EMBL" id="SPJ35222.1"/>
    </source>
</evidence>
<sequence>MEQLIIFALLTLLAIVTLRMAYLLGRTSASDELAVQYDEYTRMANRLAAVEKGVRRG</sequence>
<dbReference type="Proteomes" id="UP000244934">
    <property type="component" value="Unassembled WGS sequence"/>
</dbReference>
<keyword evidence="2" id="KW-1185">Reference proteome</keyword>
<gene>
    <name evidence="1" type="ORF">KSP9073_03280</name>
</gene>
<dbReference type="EMBL" id="ONZI01000005">
    <property type="protein sequence ID" value="SPJ35222.1"/>
    <property type="molecule type" value="Genomic_DNA"/>
</dbReference>
<proteinExistence type="predicted"/>
<organism evidence="1 2">
    <name type="scientific">Kushneria phyllosphaerae</name>
    <dbReference type="NCBI Taxonomy" id="2100822"/>
    <lineage>
        <taxon>Bacteria</taxon>
        <taxon>Pseudomonadati</taxon>
        <taxon>Pseudomonadota</taxon>
        <taxon>Gammaproteobacteria</taxon>
        <taxon>Oceanospirillales</taxon>
        <taxon>Halomonadaceae</taxon>
        <taxon>Kushneria</taxon>
    </lineage>
</organism>
<evidence type="ECO:0000313" key="2">
    <source>
        <dbReference type="Proteomes" id="UP000244934"/>
    </source>
</evidence>
<protein>
    <submittedName>
        <fullName evidence="1">Uncharacterized protein</fullName>
    </submittedName>
</protein>
<reference evidence="2" key="1">
    <citation type="submission" date="2018-03" db="EMBL/GenBank/DDBJ databases">
        <authorList>
            <person name="Navarro De La Torre S."/>
        </authorList>
    </citation>
    <scope>NUCLEOTIDE SEQUENCE [LARGE SCALE GENOMIC DNA]</scope>
    <source>
        <strain evidence="2">EAod3</strain>
    </source>
</reference>